<proteinExistence type="predicted"/>
<dbReference type="EMBL" id="CAXIEN010000137">
    <property type="protein sequence ID" value="CAL1280853.1"/>
    <property type="molecule type" value="Genomic_DNA"/>
</dbReference>
<evidence type="ECO:0000313" key="2">
    <source>
        <dbReference type="Proteomes" id="UP001497382"/>
    </source>
</evidence>
<accession>A0AAV2AA58</accession>
<gene>
    <name evidence="1" type="ORF">LARSCL_LOCUS11227</name>
</gene>
<evidence type="ECO:0000313" key="1">
    <source>
        <dbReference type="EMBL" id="CAL1280853.1"/>
    </source>
</evidence>
<reference evidence="1 2" key="1">
    <citation type="submission" date="2024-04" db="EMBL/GenBank/DDBJ databases">
        <authorList>
            <person name="Rising A."/>
            <person name="Reimegard J."/>
            <person name="Sonavane S."/>
            <person name="Akerstrom W."/>
            <person name="Nylinder S."/>
            <person name="Hedman E."/>
            <person name="Kallberg Y."/>
        </authorList>
    </citation>
    <scope>NUCLEOTIDE SEQUENCE [LARGE SCALE GENOMIC DNA]</scope>
</reference>
<protein>
    <submittedName>
        <fullName evidence="1">Uncharacterized protein</fullName>
    </submittedName>
</protein>
<dbReference type="Proteomes" id="UP001497382">
    <property type="component" value="Unassembled WGS sequence"/>
</dbReference>
<comment type="caution">
    <text evidence="1">The sequence shown here is derived from an EMBL/GenBank/DDBJ whole genome shotgun (WGS) entry which is preliminary data.</text>
</comment>
<keyword evidence="2" id="KW-1185">Reference proteome</keyword>
<name>A0AAV2AA58_9ARAC</name>
<organism evidence="1 2">
    <name type="scientific">Larinioides sclopetarius</name>
    <dbReference type="NCBI Taxonomy" id="280406"/>
    <lineage>
        <taxon>Eukaryota</taxon>
        <taxon>Metazoa</taxon>
        <taxon>Ecdysozoa</taxon>
        <taxon>Arthropoda</taxon>
        <taxon>Chelicerata</taxon>
        <taxon>Arachnida</taxon>
        <taxon>Araneae</taxon>
        <taxon>Araneomorphae</taxon>
        <taxon>Entelegynae</taxon>
        <taxon>Araneoidea</taxon>
        <taxon>Araneidae</taxon>
        <taxon>Larinioides</taxon>
    </lineage>
</organism>
<sequence>MVRLLGYSKSIGCMEPTFLGLAFLVKDARLSVPEEINRIMKRFLDTIQQEIKSRLTRLSDPNSKFEFLLDIEKLFNTTLENDVKISCKNLSRFYNTDSDGSGLHAEIDAANKVPRIQLYQVSTDCLHNLIVTAREDCLSSNEILGRPTYMSAYATTRRPRLQVPLEDPDAYIL</sequence>
<dbReference type="AlphaFoldDB" id="A0AAV2AA58"/>